<dbReference type="Gramene" id="KGN66783">
    <property type="protein sequence ID" value="KGN66783"/>
    <property type="gene ID" value="Csa_1G690210"/>
</dbReference>
<feature type="compositionally biased region" description="Polar residues" evidence="7">
    <location>
        <begin position="322"/>
        <end position="344"/>
    </location>
</feature>
<dbReference type="GO" id="GO:0008017">
    <property type="term" value="F:microtubule binding"/>
    <property type="evidence" value="ECO:0007669"/>
    <property type="project" value="InterPro"/>
</dbReference>
<dbReference type="PANTHER" id="PTHR46372">
    <property type="entry name" value="PROTEIN WVD2-LIKE 3"/>
    <property type="match status" value="1"/>
</dbReference>
<feature type="region of interest" description="Disordered" evidence="7">
    <location>
        <begin position="318"/>
        <end position="373"/>
    </location>
</feature>
<dbReference type="GO" id="GO:0005874">
    <property type="term" value="C:microtubule"/>
    <property type="evidence" value="ECO:0007669"/>
    <property type="project" value="UniProtKB-KW"/>
</dbReference>
<keyword evidence="5" id="KW-0206">Cytoskeleton</keyword>
<dbReference type="AlphaFoldDB" id="A0A0A0LYB9"/>
<dbReference type="InterPro" id="IPR044806">
    <property type="entry name" value="WVD2/WDL1-4"/>
</dbReference>
<comment type="subcellular location">
    <subcellularLocation>
        <location evidence="1">Cytoplasm</location>
        <location evidence="1">Cytoskeleton</location>
    </subcellularLocation>
</comment>
<name>A0A0A0LYB9_CUCSA</name>
<evidence type="ECO:0000313" key="9">
    <source>
        <dbReference type="EMBL" id="KGN66783.1"/>
    </source>
</evidence>
<sequence length="373" mass="41530">MGREPSAVAVIQKPNGVAHDIVHVAPRVAHHDIVHVAPRVPGRNMEAKDYEVKECTEENLIIEKYDEKVEVLSIKSTNVDGEEKYEKSRVEKFGEYKKSSPIGSKSPGNMKGQYTVPQPFTLETEKRGPCAHNIGNDATTTTGVNISPNLQSPSAKKNSQPNSPPSLRKHVQLDKKYHDEEDNWSITSSVATSVKSKVTVGVAPTFRSASRAERRKEFYQKLEEKHQALQAEKSQYEARTKEEQEAAIKQLRKSLIIKANPVPTFYYEGPPPKVELKKLPLTRPKSPNFTRRRSCGDAVNSNIEKGKECGRVKRHSLGSIRTDPTNVMTTPKTKGQISGRNSGSRVKENKETTKTSGAKIPEQRSNLNIAVQS</sequence>
<evidence type="ECO:0000256" key="1">
    <source>
        <dbReference type="ARBA" id="ARBA00004245"/>
    </source>
</evidence>
<evidence type="ECO:0000256" key="7">
    <source>
        <dbReference type="SAM" id="MobiDB-lite"/>
    </source>
</evidence>
<dbReference type="GO" id="GO:0000226">
    <property type="term" value="P:microtubule cytoskeleton organization"/>
    <property type="evidence" value="ECO:0007669"/>
    <property type="project" value="InterPro"/>
</dbReference>
<keyword evidence="4" id="KW-0493">Microtubule</keyword>
<evidence type="ECO:0000256" key="4">
    <source>
        <dbReference type="ARBA" id="ARBA00022701"/>
    </source>
</evidence>
<feature type="compositionally biased region" description="Polar residues" evidence="7">
    <location>
        <begin position="136"/>
        <end position="161"/>
    </location>
</feature>
<evidence type="ECO:0000256" key="3">
    <source>
        <dbReference type="ARBA" id="ARBA00022490"/>
    </source>
</evidence>
<dbReference type="InterPro" id="IPR027329">
    <property type="entry name" value="TPX2_C"/>
</dbReference>
<reference evidence="9 10" key="3">
    <citation type="journal article" date="2010" name="BMC Genomics">
        <title>Transcriptome sequencing and comparative analysis of cucumber flowers with different sex types.</title>
        <authorList>
            <person name="Guo S."/>
            <person name="Zheng Y."/>
            <person name="Joung J.G."/>
            <person name="Liu S."/>
            <person name="Zhang Z."/>
            <person name="Crasta O.R."/>
            <person name="Sobral B.W."/>
            <person name="Xu Y."/>
            <person name="Huang S."/>
            <person name="Fei Z."/>
        </authorList>
    </citation>
    <scope>NUCLEOTIDE SEQUENCE [LARGE SCALE GENOMIC DNA]</scope>
    <source>
        <strain evidence="10">cv. 9930</strain>
    </source>
</reference>
<evidence type="ECO:0000256" key="5">
    <source>
        <dbReference type="ARBA" id="ARBA00023212"/>
    </source>
</evidence>
<evidence type="ECO:0000313" key="10">
    <source>
        <dbReference type="Proteomes" id="UP000029981"/>
    </source>
</evidence>
<reference evidence="9 10" key="4">
    <citation type="journal article" date="2011" name="BMC Genomics">
        <title>RNA-Seq improves annotation of protein-coding genes in the cucumber genome.</title>
        <authorList>
            <person name="Li Z."/>
            <person name="Zhang Z."/>
            <person name="Yan P."/>
            <person name="Huang S."/>
            <person name="Fei Z."/>
            <person name="Lin K."/>
        </authorList>
    </citation>
    <scope>NUCLEOTIDE SEQUENCE [LARGE SCALE GENOMIC DNA]</scope>
    <source>
        <strain evidence="10">cv. 9930</strain>
    </source>
</reference>
<reference evidence="9 10" key="2">
    <citation type="journal article" date="2009" name="PLoS ONE">
        <title>An integrated genetic and cytogenetic map of the cucumber genome.</title>
        <authorList>
            <person name="Ren Y."/>
            <person name="Zhang Z."/>
            <person name="Liu J."/>
            <person name="Staub J.E."/>
            <person name="Han Y."/>
            <person name="Cheng Z."/>
            <person name="Li X."/>
            <person name="Lu J."/>
            <person name="Miao H."/>
            <person name="Kang H."/>
            <person name="Xie B."/>
            <person name="Gu X."/>
            <person name="Wang X."/>
            <person name="Du Y."/>
            <person name="Jin W."/>
            <person name="Huang S."/>
        </authorList>
    </citation>
    <scope>NUCLEOTIDE SEQUENCE [LARGE SCALE GENOMIC DNA]</scope>
    <source>
        <strain evidence="10">cv. 9930</strain>
    </source>
</reference>
<accession>A0A0A0LYB9</accession>
<evidence type="ECO:0000256" key="2">
    <source>
        <dbReference type="ARBA" id="ARBA00005885"/>
    </source>
</evidence>
<protein>
    <recommendedName>
        <fullName evidence="8">TPX2 C-terminal domain-containing protein</fullName>
    </recommendedName>
</protein>
<proteinExistence type="inferred from homology"/>
<dbReference type="OrthoDB" id="1925970at2759"/>
<evidence type="ECO:0000259" key="8">
    <source>
        <dbReference type="Pfam" id="PF06886"/>
    </source>
</evidence>
<dbReference type="Proteomes" id="UP000029981">
    <property type="component" value="Chromosome 1"/>
</dbReference>
<dbReference type="KEGG" id="csv:101212959"/>
<keyword evidence="10" id="KW-1185">Reference proteome</keyword>
<dbReference type="EMBL" id="CM002922">
    <property type="protein sequence ID" value="KGN66783.1"/>
    <property type="molecule type" value="Genomic_DNA"/>
</dbReference>
<dbReference type="eggNOG" id="ENOG502RERJ">
    <property type="taxonomic scope" value="Eukaryota"/>
</dbReference>
<feature type="coiled-coil region" evidence="6">
    <location>
        <begin position="212"/>
        <end position="246"/>
    </location>
</feature>
<keyword evidence="3" id="KW-0963">Cytoplasm</keyword>
<feature type="domain" description="TPX2 C-terminal" evidence="8">
    <location>
        <begin position="205"/>
        <end position="274"/>
    </location>
</feature>
<dbReference type="Pfam" id="PF06886">
    <property type="entry name" value="TPX2"/>
    <property type="match status" value="1"/>
</dbReference>
<evidence type="ECO:0000256" key="6">
    <source>
        <dbReference type="SAM" id="Coils"/>
    </source>
</evidence>
<dbReference type="PANTHER" id="PTHR46372:SF6">
    <property type="entry name" value="PROTEIN WVD2-LIKE 1"/>
    <property type="match status" value="1"/>
</dbReference>
<feature type="region of interest" description="Disordered" evidence="7">
    <location>
        <begin position="126"/>
        <end position="170"/>
    </location>
</feature>
<organism evidence="9 10">
    <name type="scientific">Cucumis sativus</name>
    <name type="common">Cucumber</name>
    <dbReference type="NCBI Taxonomy" id="3659"/>
    <lineage>
        <taxon>Eukaryota</taxon>
        <taxon>Viridiplantae</taxon>
        <taxon>Streptophyta</taxon>
        <taxon>Embryophyta</taxon>
        <taxon>Tracheophyta</taxon>
        <taxon>Spermatophyta</taxon>
        <taxon>Magnoliopsida</taxon>
        <taxon>eudicotyledons</taxon>
        <taxon>Gunneridae</taxon>
        <taxon>Pentapetalae</taxon>
        <taxon>rosids</taxon>
        <taxon>fabids</taxon>
        <taxon>Cucurbitales</taxon>
        <taxon>Cucurbitaceae</taxon>
        <taxon>Benincaseae</taxon>
        <taxon>Cucumis</taxon>
    </lineage>
</organism>
<keyword evidence="6" id="KW-0175">Coiled coil</keyword>
<comment type="similarity">
    <text evidence="2">Belongs to the TPX2 family.</text>
</comment>
<feature type="compositionally biased region" description="Polar residues" evidence="7">
    <location>
        <begin position="363"/>
        <end position="373"/>
    </location>
</feature>
<dbReference type="OMA" id="CMDNDEF"/>
<reference evidence="9 10" key="1">
    <citation type="journal article" date="2009" name="Nat. Genet.">
        <title>The genome of the cucumber, Cucumis sativus L.</title>
        <authorList>
            <person name="Huang S."/>
            <person name="Li R."/>
            <person name="Zhang Z."/>
            <person name="Li L."/>
            <person name="Gu X."/>
            <person name="Fan W."/>
            <person name="Lucas W.J."/>
            <person name="Wang X."/>
            <person name="Xie B."/>
            <person name="Ni P."/>
            <person name="Ren Y."/>
            <person name="Zhu H."/>
            <person name="Li J."/>
            <person name="Lin K."/>
            <person name="Jin W."/>
            <person name="Fei Z."/>
            <person name="Li G."/>
            <person name="Staub J."/>
            <person name="Kilian A."/>
            <person name="van der Vossen E.A."/>
            <person name="Wu Y."/>
            <person name="Guo J."/>
            <person name="He J."/>
            <person name="Jia Z."/>
            <person name="Ren Y."/>
            <person name="Tian G."/>
            <person name="Lu Y."/>
            <person name="Ruan J."/>
            <person name="Qian W."/>
            <person name="Wang M."/>
            <person name="Huang Q."/>
            <person name="Li B."/>
            <person name="Xuan Z."/>
            <person name="Cao J."/>
            <person name="Asan"/>
            <person name="Wu Z."/>
            <person name="Zhang J."/>
            <person name="Cai Q."/>
            <person name="Bai Y."/>
            <person name="Zhao B."/>
            <person name="Han Y."/>
            <person name="Li Y."/>
            <person name="Li X."/>
            <person name="Wang S."/>
            <person name="Shi Q."/>
            <person name="Liu S."/>
            <person name="Cho W.K."/>
            <person name="Kim J.Y."/>
            <person name="Xu Y."/>
            <person name="Heller-Uszynska K."/>
            <person name="Miao H."/>
            <person name="Cheng Z."/>
            <person name="Zhang S."/>
            <person name="Wu J."/>
            <person name="Yang Y."/>
            <person name="Kang H."/>
            <person name="Li M."/>
            <person name="Liang H."/>
            <person name="Ren X."/>
            <person name="Shi Z."/>
            <person name="Wen M."/>
            <person name="Jian M."/>
            <person name="Yang H."/>
            <person name="Zhang G."/>
            <person name="Yang Z."/>
            <person name="Chen R."/>
            <person name="Liu S."/>
            <person name="Li J."/>
            <person name="Ma L."/>
            <person name="Liu H."/>
            <person name="Zhou Y."/>
            <person name="Zhao J."/>
            <person name="Fang X."/>
            <person name="Li G."/>
            <person name="Fang L."/>
            <person name="Li Y."/>
            <person name="Liu D."/>
            <person name="Zheng H."/>
            <person name="Zhang Y."/>
            <person name="Qin N."/>
            <person name="Li Z."/>
            <person name="Yang G."/>
            <person name="Yang S."/>
            <person name="Bolund L."/>
            <person name="Kristiansen K."/>
            <person name="Zheng H."/>
            <person name="Li S."/>
            <person name="Zhang X."/>
            <person name="Yang H."/>
            <person name="Wang J."/>
            <person name="Sun R."/>
            <person name="Zhang B."/>
            <person name="Jiang S."/>
            <person name="Wang J."/>
            <person name="Du Y."/>
            <person name="Li S."/>
        </authorList>
    </citation>
    <scope>NUCLEOTIDE SEQUENCE [LARGE SCALE GENOMIC DNA]</scope>
    <source>
        <strain evidence="10">cv. 9930</strain>
    </source>
</reference>
<gene>
    <name evidence="9" type="ORF">Csa_1G690210</name>
</gene>